<dbReference type="RefSeq" id="WP_013155541.1">
    <property type="nucleotide sequence ID" value="NC_014210.1"/>
</dbReference>
<feature type="transmembrane region" description="Helical" evidence="4">
    <location>
        <begin position="112"/>
        <end position="131"/>
    </location>
</feature>
<feature type="transmembrane region" description="Helical" evidence="4">
    <location>
        <begin position="137"/>
        <end position="157"/>
    </location>
</feature>
<evidence type="ECO:0000256" key="1">
    <source>
        <dbReference type="ARBA" id="ARBA00023015"/>
    </source>
</evidence>
<proteinExistence type="predicted"/>
<evidence type="ECO:0000313" key="6">
    <source>
        <dbReference type="EMBL" id="ADH69934.1"/>
    </source>
</evidence>
<organism evidence="6 7">
    <name type="scientific">Nocardiopsis dassonvillei (strain ATCC 23218 / DSM 43111 / CIP 107115 / JCM 7437 / KCTC 9190 / NBRC 14626 / NCTC 10488 / NRRL B-5397 / IMRU 509)</name>
    <name type="common">Actinomadura dassonvillei</name>
    <dbReference type="NCBI Taxonomy" id="446468"/>
    <lineage>
        <taxon>Bacteria</taxon>
        <taxon>Bacillati</taxon>
        <taxon>Actinomycetota</taxon>
        <taxon>Actinomycetes</taxon>
        <taxon>Streptosporangiales</taxon>
        <taxon>Nocardiopsidaceae</taxon>
        <taxon>Nocardiopsis</taxon>
    </lineage>
</organism>
<dbReference type="PANTHER" id="PTHR44688">
    <property type="entry name" value="DNA-BINDING TRANSCRIPTIONAL ACTIVATOR DEVR_DOSR"/>
    <property type="match status" value="1"/>
</dbReference>
<evidence type="ECO:0000256" key="3">
    <source>
        <dbReference type="ARBA" id="ARBA00023163"/>
    </source>
</evidence>
<keyword evidence="4" id="KW-0472">Membrane</keyword>
<sequence>MTDPSRWETGLPALVLAAAALLGGAAGLLIAPHAAAVVLASTLVQLGATALGWRLTGRSAVVTGVVAVVTLGIALEPTLRELLRLGAVPWTVLALAFGTLNLVRRARSTTELVSGVALSSAAAAVSAVVTAQGGAPLVPSLLASSVPVLGGALVATVQRLNEARRDRLSRPVVPPISTGADTGDARQALLLVALRAESMLTAARDATAAAQARDLRTVALQGLNVPGAASGPRLTVRIDVAAAGAEGEQEAPEPDRVETPALSEREGEIARLLTTGASNARIARELYLSEATVKGHVSRMMRRFDCGNRTQLALMAARWFG</sequence>
<keyword evidence="3" id="KW-0804">Transcription</keyword>
<evidence type="ECO:0000259" key="5">
    <source>
        <dbReference type="PROSITE" id="PS50043"/>
    </source>
</evidence>
<dbReference type="EMBL" id="CP002040">
    <property type="protein sequence ID" value="ADH69934.1"/>
    <property type="molecule type" value="Genomic_DNA"/>
</dbReference>
<accession>D7AY56</accession>
<dbReference type="InterPro" id="IPR000792">
    <property type="entry name" value="Tscrpt_reg_LuxR_C"/>
</dbReference>
<dbReference type="HOGENOM" id="CLU_865535_0_0_11"/>
<dbReference type="Pfam" id="PF00196">
    <property type="entry name" value="GerE"/>
    <property type="match status" value="1"/>
</dbReference>
<keyword evidence="7" id="KW-1185">Reference proteome</keyword>
<dbReference type="PRINTS" id="PR00038">
    <property type="entry name" value="HTHLUXR"/>
</dbReference>
<dbReference type="InterPro" id="IPR016032">
    <property type="entry name" value="Sig_transdc_resp-reg_C-effctor"/>
</dbReference>
<name>D7AY56_NOCDD</name>
<reference evidence="6 7" key="1">
    <citation type="journal article" date="2010" name="Stand. Genomic Sci.">
        <title>Complete genome sequence of Nocardiopsis dassonvillei type strain (IMRU 509).</title>
        <authorList>
            <person name="Sun H."/>
            <person name="Lapidus A."/>
            <person name="Nolan M."/>
            <person name="Lucas S."/>
            <person name="Del Rio T.G."/>
            <person name="Tice H."/>
            <person name="Cheng J.F."/>
            <person name="Tapia R."/>
            <person name="Han C."/>
            <person name="Goodwin L."/>
            <person name="Pitluck S."/>
            <person name="Pagani I."/>
            <person name="Ivanova N."/>
            <person name="Mavromatis K."/>
            <person name="Mikhailova N."/>
            <person name="Pati A."/>
            <person name="Chen A."/>
            <person name="Palaniappan K."/>
            <person name="Land M."/>
            <person name="Hauser L."/>
            <person name="Chang Y.J."/>
            <person name="Jeffries C.D."/>
            <person name="Djao O.D."/>
            <person name="Rohde M."/>
            <person name="Sikorski J."/>
            <person name="Goker M."/>
            <person name="Woyke T."/>
            <person name="Bristow J."/>
            <person name="Eisen J.A."/>
            <person name="Markowitz V."/>
            <person name="Hugenholtz P."/>
            <person name="Kyrpides N.C."/>
            <person name="Klenk H.P."/>
        </authorList>
    </citation>
    <scope>NUCLEOTIDE SEQUENCE [LARGE SCALE GENOMIC DNA]</scope>
    <source>
        <strain evidence="7">ATCC 23218 / DSM 43111 / CIP 107115 / JCM 7437 / KCTC 9190 / NBRC 14626 / NCTC 10488 / NRRL B-5397 / IMRU 509</strain>
    </source>
</reference>
<evidence type="ECO:0000313" key="7">
    <source>
        <dbReference type="Proteomes" id="UP000002219"/>
    </source>
</evidence>
<dbReference type="KEGG" id="nda:Ndas_4547"/>
<dbReference type="SUPFAM" id="SSF46894">
    <property type="entry name" value="C-terminal effector domain of the bipartite response regulators"/>
    <property type="match status" value="1"/>
</dbReference>
<keyword evidence="4" id="KW-0812">Transmembrane</keyword>
<evidence type="ECO:0000256" key="4">
    <source>
        <dbReference type="SAM" id="Phobius"/>
    </source>
</evidence>
<dbReference type="Gene3D" id="1.10.10.10">
    <property type="entry name" value="Winged helix-like DNA-binding domain superfamily/Winged helix DNA-binding domain"/>
    <property type="match status" value="1"/>
</dbReference>
<feature type="domain" description="HTH luxR-type" evidence="5">
    <location>
        <begin position="255"/>
        <end position="320"/>
    </location>
</feature>
<evidence type="ECO:0000256" key="2">
    <source>
        <dbReference type="ARBA" id="ARBA00023125"/>
    </source>
</evidence>
<dbReference type="AlphaFoldDB" id="D7AY56"/>
<dbReference type="CDD" id="cd06170">
    <property type="entry name" value="LuxR_C_like"/>
    <property type="match status" value="1"/>
</dbReference>
<dbReference type="InterPro" id="IPR036388">
    <property type="entry name" value="WH-like_DNA-bd_sf"/>
</dbReference>
<dbReference type="Proteomes" id="UP000002219">
    <property type="component" value="Chromosome 1"/>
</dbReference>
<dbReference type="OrthoDB" id="46486at2"/>
<dbReference type="PROSITE" id="PS00622">
    <property type="entry name" value="HTH_LUXR_1"/>
    <property type="match status" value="1"/>
</dbReference>
<dbReference type="SMART" id="SM00421">
    <property type="entry name" value="HTH_LUXR"/>
    <property type="match status" value="1"/>
</dbReference>
<gene>
    <name evidence="6" type="ordered locus">Ndas_4547</name>
</gene>
<keyword evidence="4" id="KW-1133">Transmembrane helix</keyword>
<keyword evidence="2" id="KW-0238">DNA-binding</keyword>
<keyword evidence="1" id="KW-0805">Transcription regulation</keyword>
<dbReference type="GO" id="GO:0006355">
    <property type="term" value="P:regulation of DNA-templated transcription"/>
    <property type="evidence" value="ECO:0007669"/>
    <property type="project" value="InterPro"/>
</dbReference>
<protein>
    <submittedName>
        <fullName evidence="6">Transcriptional regulator, LuxR family</fullName>
    </submittedName>
</protein>
<dbReference type="PANTHER" id="PTHR44688:SF16">
    <property type="entry name" value="DNA-BINDING TRANSCRIPTIONAL ACTIVATOR DEVR_DOSR"/>
    <property type="match status" value="1"/>
</dbReference>
<dbReference type="GO" id="GO:0003677">
    <property type="term" value="F:DNA binding"/>
    <property type="evidence" value="ECO:0007669"/>
    <property type="project" value="UniProtKB-KW"/>
</dbReference>
<dbReference type="eggNOG" id="COG2197">
    <property type="taxonomic scope" value="Bacteria"/>
</dbReference>
<feature type="transmembrane region" description="Helical" evidence="4">
    <location>
        <begin position="56"/>
        <end position="75"/>
    </location>
</feature>
<dbReference type="PROSITE" id="PS50043">
    <property type="entry name" value="HTH_LUXR_2"/>
    <property type="match status" value="1"/>
</dbReference>
<dbReference type="STRING" id="446468.Ndas_4547"/>
<dbReference type="GeneID" id="91487087"/>